<proteinExistence type="predicted"/>
<evidence type="ECO:0000256" key="1">
    <source>
        <dbReference type="SAM" id="MobiDB-lite"/>
    </source>
</evidence>
<reference evidence="3" key="2">
    <citation type="submission" date="2015-07" db="EMBL/GenBank/DDBJ databases">
        <title>Contrasting host-pathogen interactions and genome evolution in two generalist and specialist microsporidian pathogens of mosquitoes.</title>
        <authorList>
            <consortium name="The Broad Institute Genomics Platform"/>
            <consortium name="The Broad Institute Genome Sequencing Center for Infectious Disease"/>
            <person name="Cuomo C.A."/>
            <person name="Sanscrainte N.D."/>
            <person name="Goldberg J.M."/>
            <person name="Heiman D."/>
            <person name="Young S."/>
            <person name="Zeng Q."/>
            <person name="Becnel J.J."/>
            <person name="Birren B.W."/>
        </authorList>
    </citation>
    <scope>NUCLEOTIDE SEQUENCE [LARGE SCALE GENOMIC DNA]</scope>
    <source>
        <strain evidence="3">USNM 41457</strain>
    </source>
</reference>
<feature type="region of interest" description="Disordered" evidence="1">
    <location>
        <begin position="249"/>
        <end position="278"/>
    </location>
</feature>
<feature type="compositionally biased region" description="Low complexity" evidence="1">
    <location>
        <begin position="267"/>
        <end position="278"/>
    </location>
</feature>
<comment type="caution">
    <text evidence="2">The sequence shown here is derived from an EMBL/GenBank/DDBJ whole genome shotgun (WGS) entry which is preliminary data.</text>
</comment>
<sequence>MYLKKYIEKDVEYQFLLLNDKKDIGFSDMIEFICDFGVTNNNSVIFLENGFVKFYRDFVKLRKPDNFLKLVYIKCNKGSNICGCNTNINSIIFDDKSSSIDKKGINIDSSIIDYKSYGFNGNTFDKNKEFNIISSKNNEISRSENKSEYKQYNTRNNVSNTYCINNQILFEKDNSFLDTYSFDFNREYDKSNLKLDLNKKYILTEKLNKNTSVFESNCSTMIFDLTFKEKSDKNEYTIMEEGFLKSNNTKSSSFEHQKLKNIDNNDDNTNNNKSNNSNKNIYCKKSISDYKNNCNNTRNDLIKRYISNKFENTYHYSNISVLDPNNSLDFLSESMCDKESLNIDNTGGIIINKKYKNNITIDITNIIDNFSNSIETTQNLDLINIFNIPEGNNLNRSTSIRNIIKKDRNIALNCNKNTNEFILTPPKTPNNEEYNTKNTKNSYIQQKKTNKCQITSTKIFNALKNAIPSVFNKNFIKKRNKQLFLMKDFYSIYNSAVKILGKEEVESLNLLDLFNLNKNCTITVNNNNIINTENSDKNDKYTITNQGNCNVNYKNQYIESNNINNIYNGNKNIDNKNINLEVYTPIKKNHNHSYDIIDSEIVLSSDSDFFECEWKESPD</sequence>
<feature type="compositionally biased region" description="Basic and acidic residues" evidence="1">
    <location>
        <begin position="253"/>
        <end position="263"/>
    </location>
</feature>
<dbReference type="AlphaFoldDB" id="J9DFP1"/>
<name>J9DFP1_EDHAE</name>
<organism evidence="2 3">
    <name type="scientific">Edhazardia aedis (strain USNM 41457)</name>
    <name type="common">Microsporidian parasite</name>
    <dbReference type="NCBI Taxonomy" id="1003232"/>
    <lineage>
        <taxon>Eukaryota</taxon>
        <taxon>Fungi</taxon>
        <taxon>Fungi incertae sedis</taxon>
        <taxon>Microsporidia</taxon>
        <taxon>Edhazardia</taxon>
    </lineage>
</organism>
<accession>J9DFP1</accession>
<keyword evidence="3" id="KW-1185">Reference proteome</keyword>
<evidence type="ECO:0000313" key="3">
    <source>
        <dbReference type="Proteomes" id="UP000003163"/>
    </source>
</evidence>
<dbReference type="InParanoid" id="J9DFP1"/>
<evidence type="ECO:0000313" key="2">
    <source>
        <dbReference type="EMBL" id="EJW01420.1"/>
    </source>
</evidence>
<gene>
    <name evidence="2" type="ORF">EDEG_03960</name>
</gene>
<dbReference type="EMBL" id="AFBI03000159">
    <property type="protein sequence ID" value="EJW01420.1"/>
    <property type="molecule type" value="Genomic_DNA"/>
</dbReference>
<dbReference type="Proteomes" id="UP000003163">
    <property type="component" value="Unassembled WGS sequence"/>
</dbReference>
<dbReference type="VEuPathDB" id="MicrosporidiaDB:EDEG_03960"/>
<protein>
    <submittedName>
        <fullName evidence="2">Uncharacterized protein</fullName>
    </submittedName>
</protein>
<reference evidence="2 3" key="1">
    <citation type="submission" date="2011-08" db="EMBL/GenBank/DDBJ databases">
        <authorList>
            <person name="Liu Z.J."/>
            <person name="Shi F.L."/>
            <person name="Lu J.Q."/>
            <person name="Li M."/>
            <person name="Wang Z.L."/>
        </authorList>
    </citation>
    <scope>NUCLEOTIDE SEQUENCE [LARGE SCALE GENOMIC DNA]</scope>
    <source>
        <strain evidence="2 3">USNM 41457</strain>
    </source>
</reference>
<dbReference type="HOGENOM" id="CLU_441463_0_0_1"/>